<dbReference type="eggNOG" id="ENOG502RWPN">
    <property type="taxonomic scope" value="Eukaryota"/>
</dbReference>
<accession>M4BIA0</accession>
<feature type="transmembrane region" description="Helical" evidence="1">
    <location>
        <begin position="70"/>
        <end position="91"/>
    </location>
</feature>
<evidence type="ECO:0008006" key="4">
    <source>
        <dbReference type="Google" id="ProtNLM"/>
    </source>
</evidence>
<evidence type="ECO:0000256" key="1">
    <source>
        <dbReference type="SAM" id="Phobius"/>
    </source>
</evidence>
<dbReference type="AlphaFoldDB" id="M4BIA0"/>
<feature type="transmembrane region" description="Helical" evidence="1">
    <location>
        <begin position="45"/>
        <end position="63"/>
    </location>
</feature>
<dbReference type="Gene3D" id="3.40.50.150">
    <property type="entry name" value="Vaccinia Virus protein VP39"/>
    <property type="match status" value="1"/>
</dbReference>
<reference evidence="2" key="2">
    <citation type="submission" date="2015-06" db="UniProtKB">
        <authorList>
            <consortium name="EnsemblProtists"/>
        </authorList>
    </citation>
    <scope>IDENTIFICATION</scope>
    <source>
        <strain evidence="2">Emoy2</strain>
    </source>
</reference>
<protein>
    <recommendedName>
        <fullName evidence="4">Cyclopropane-fatty-acyl-phospholipid synthase</fullName>
    </recommendedName>
</protein>
<keyword evidence="1" id="KW-1133">Transmembrane helix</keyword>
<evidence type="ECO:0000313" key="2">
    <source>
        <dbReference type="EnsemblProtists" id="HpaP806126"/>
    </source>
</evidence>
<proteinExistence type="predicted"/>
<sequence length="586" mass="65675">MDAALAVTLLFGVVTLPPLVGIRTMYTNCWFVFTAVAHALASESALGIATSMGITIMVGWYSLRVFDRYAFTAILNGWLGVWTSSPVLGVAARVGDFVLHLLVPMMLVSCYLPLVRVWMSVPALVSSRLWSHFVVGGGLFPKADHIYRFSPPRSQHFWNAAYKMELMLNLLVPLFCVLAHQRRDPTECDWMSEGLVAIGESYVGCLWATSSARTLDDMVASLLTIPMEGRQDMYRSWSARFVALAARLFNYPPSSMGLVVGAVSEQFDLCPEFRQAYMDRYLHQGFGMWTPGTATIHVAQSNKLASLDQLLDIRAGHTVLDISIGSWGGVGCYLAQQHLDATVVCVLSSIQELARAKKFARELDVFSQMEFVLTETPEQLLSLLGGYRTSKFNRITLCGVIETVPDTQRIQFLRALKHMQTANGTTLLELSVCTAAHMTTHAWTNKYVHSAFPCYAITLPCMRRLARETGFTLQDTIGYSEHYERTFLEWNRRFQAQWGHDAVPRSLGQAAATDPTSPLQQMPSLPESFKRTWEFYLLHSAACYRSGALQVFQVVNISWVESLLRVNIISRVKNICGFNILWVIII</sequence>
<dbReference type="EnsemblProtists" id="HpaT806126">
    <property type="protein sequence ID" value="HpaP806126"/>
    <property type="gene ID" value="HpaG806126"/>
</dbReference>
<dbReference type="STRING" id="559515.M4BIA0"/>
<dbReference type="Proteomes" id="UP000011713">
    <property type="component" value="Unassembled WGS sequence"/>
</dbReference>
<dbReference type="InParanoid" id="M4BIA0"/>
<dbReference type="PANTHER" id="PTHR43667:SF2">
    <property type="entry name" value="FATTY ACID C-METHYL TRANSFERASE"/>
    <property type="match status" value="1"/>
</dbReference>
<dbReference type="VEuPathDB" id="FungiDB:HpaG806126"/>
<dbReference type="OMA" id="VNISWVE"/>
<keyword evidence="1" id="KW-0472">Membrane</keyword>
<dbReference type="HOGENOM" id="CLU_431188_0_0_1"/>
<dbReference type="InterPro" id="IPR050723">
    <property type="entry name" value="CFA/CMAS"/>
</dbReference>
<reference evidence="3" key="1">
    <citation type="journal article" date="2010" name="Science">
        <title>Signatures of adaptation to obligate biotrophy in the Hyaloperonospora arabidopsidis genome.</title>
        <authorList>
            <person name="Baxter L."/>
            <person name="Tripathy S."/>
            <person name="Ishaque N."/>
            <person name="Boot N."/>
            <person name="Cabral A."/>
            <person name="Kemen E."/>
            <person name="Thines M."/>
            <person name="Ah-Fong A."/>
            <person name="Anderson R."/>
            <person name="Badejoko W."/>
            <person name="Bittner-Eddy P."/>
            <person name="Boore J.L."/>
            <person name="Chibucos M.C."/>
            <person name="Coates M."/>
            <person name="Dehal P."/>
            <person name="Delehaunty K."/>
            <person name="Dong S."/>
            <person name="Downton P."/>
            <person name="Dumas B."/>
            <person name="Fabro G."/>
            <person name="Fronick C."/>
            <person name="Fuerstenberg S.I."/>
            <person name="Fulton L."/>
            <person name="Gaulin E."/>
            <person name="Govers F."/>
            <person name="Hughes L."/>
            <person name="Humphray S."/>
            <person name="Jiang R.H."/>
            <person name="Judelson H."/>
            <person name="Kamoun S."/>
            <person name="Kyung K."/>
            <person name="Meijer H."/>
            <person name="Minx P."/>
            <person name="Morris P."/>
            <person name="Nelson J."/>
            <person name="Phuntumart V."/>
            <person name="Qutob D."/>
            <person name="Rehmany A."/>
            <person name="Rougon-Cardoso A."/>
            <person name="Ryden P."/>
            <person name="Torto-Alalibo T."/>
            <person name="Studholme D."/>
            <person name="Wang Y."/>
            <person name="Win J."/>
            <person name="Wood J."/>
            <person name="Clifton S.W."/>
            <person name="Rogers J."/>
            <person name="Van den Ackerveken G."/>
            <person name="Jones J.D."/>
            <person name="McDowell J.M."/>
            <person name="Beynon J."/>
            <person name="Tyler B.M."/>
        </authorList>
    </citation>
    <scope>NUCLEOTIDE SEQUENCE [LARGE SCALE GENOMIC DNA]</scope>
    <source>
        <strain evidence="3">Emoy2</strain>
    </source>
</reference>
<name>M4BIA0_HYAAE</name>
<dbReference type="Pfam" id="PF02353">
    <property type="entry name" value="CMAS"/>
    <property type="match status" value="1"/>
</dbReference>
<dbReference type="PANTHER" id="PTHR43667">
    <property type="entry name" value="CYCLOPROPANE-FATTY-ACYL-PHOSPHOLIPID SYNTHASE"/>
    <property type="match status" value="1"/>
</dbReference>
<dbReference type="SUPFAM" id="SSF53335">
    <property type="entry name" value="S-adenosyl-L-methionine-dependent methyltransferases"/>
    <property type="match status" value="1"/>
</dbReference>
<keyword evidence="3" id="KW-1185">Reference proteome</keyword>
<feature type="transmembrane region" description="Helical" evidence="1">
    <location>
        <begin position="97"/>
        <end position="119"/>
    </location>
</feature>
<organism evidence="2 3">
    <name type="scientific">Hyaloperonospora arabidopsidis (strain Emoy2)</name>
    <name type="common">Downy mildew agent</name>
    <name type="synonym">Peronospora arabidopsidis</name>
    <dbReference type="NCBI Taxonomy" id="559515"/>
    <lineage>
        <taxon>Eukaryota</taxon>
        <taxon>Sar</taxon>
        <taxon>Stramenopiles</taxon>
        <taxon>Oomycota</taxon>
        <taxon>Peronosporomycetes</taxon>
        <taxon>Peronosporales</taxon>
        <taxon>Peronosporaceae</taxon>
        <taxon>Hyaloperonospora</taxon>
    </lineage>
</organism>
<dbReference type="EMBL" id="JH598287">
    <property type="status" value="NOT_ANNOTATED_CDS"/>
    <property type="molecule type" value="Genomic_DNA"/>
</dbReference>
<keyword evidence="1" id="KW-0812">Transmembrane</keyword>
<dbReference type="InterPro" id="IPR029063">
    <property type="entry name" value="SAM-dependent_MTases_sf"/>
</dbReference>
<evidence type="ECO:0000313" key="3">
    <source>
        <dbReference type="Proteomes" id="UP000011713"/>
    </source>
</evidence>